<dbReference type="PANTHER" id="PTHR11735">
    <property type="entry name" value="TRNA N6-ADENOSINE THREONYLCARBAMOYLTRANSFERASE"/>
    <property type="match status" value="1"/>
</dbReference>
<dbReference type="Pfam" id="PF00814">
    <property type="entry name" value="TsaD"/>
    <property type="match status" value="1"/>
</dbReference>
<dbReference type="RefSeq" id="WP_018746954.1">
    <property type="nucleotide sequence ID" value="NZ_BSOZ01000019.1"/>
</dbReference>
<dbReference type="CDD" id="cd24032">
    <property type="entry name" value="ASKHA_NBD_TsaB"/>
    <property type="match status" value="1"/>
</dbReference>
<organism evidence="2 3">
    <name type="scientific">Chitiniphilus shinanonensis</name>
    <dbReference type="NCBI Taxonomy" id="553088"/>
    <lineage>
        <taxon>Bacteria</taxon>
        <taxon>Pseudomonadati</taxon>
        <taxon>Pseudomonadota</taxon>
        <taxon>Betaproteobacteria</taxon>
        <taxon>Neisseriales</taxon>
        <taxon>Chitinibacteraceae</taxon>
        <taxon>Chitiniphilus</taxon>
    </lineage>
</organism>
<name>A0ABQ6BWB9_9NEIS</name>
<dbReference type="Gene3D" id="3.30.420.40">
    <property type="match status" value="2"/>
</dbReference>
<sequence>MAYLALDTSTEYLSLAVTTPGGIVARHWHVGQRHAERTLPELEALLADTGIARAALQGIAYGMGPGSFTGLRIGCGIAQGLAFGLGLKVVGVSTLAALAAGCDAPRVYACLDARMNQVYAAAFERSGNSWREAGPAVVCDPQDAPQPDGDSWVGVGSGFAAHGDALAARLGGCLSETLPERFPQAGDLLRLALPLFERGEALPPEDAPLVYLRDKVALKTSERLKP</sequence>
<keyword evidence="3" id="KW-1185">Reference proteome</keyword>
<evidence type="ECO:0000259" key="1">
    <source>
        <dbReference type="Pfam" id="PF00814"/>
    </source>
</evidence>
<evidence type="ECO:0000313" key="2">
    <source>
        <dbReference type="EMBL" id="GLS04492.1"/>
    </source>
</evidence>
<protein>
    <submittedName>
        <fullName evidence="2">tRNA (Adenosine(37)-N6)-threonylcarbamoyltransferase complex dimerization subunit type 1 TsaB</fullName>
    </submittedName>
</protein>
<dbReference type="Proteomes" id="UP001156836">
    <property type="component" value="Unassembled WGS sequence"/>
</dbReference>
<dbReference type="PANTHER" id="PTHR11735:SF11">
    <property type="entry name" value="TRNA THREONYLCARBAMOYLADENOSINE BIOSYNTHESIS PROTEIN TSAB"/>
    <property type="match status" value="1"/>
</dbReference>
<comment type="caution">
    <text evidence="2">The sequence shown here is derived from an EMBL/GenBank/DDBJ whole genome shotgun (WGS) entry which is preliminary data.</text>
</comment>
<evidence type="ECO:0000313" key="3">
    <source>
        <dbReference type="Proteomes" id="UP001156836"/>
    </source>
</evidence>
<dbReference type="NCBIfam" id="TIGR03725">
    <property type="entry name" value="T6A_YeaZ"/>
    <property type="match status" value="1"/>
</dbReference>
<dbReference type="InterPro" id="IPR043129">
    <property type="entry name" value="ATPase_NBD"/>
</dbReference>
<dbReference type="InterPro" id="IPR000905">
    <property type="entry name" value="Gcp-like_dom"/>
</dbReference>
<gene>
    <name evidence="2" type="ORF">GCM10007860_16390</name>
</gene>
<proteinExistence type="predicted"/>
<accession>A0ABQ6BWB9</accession>
<dbReference type="EMBL" id="BSOZ01000019">
    <property type="protein sequence ID" value="GLS04492.1"/>
    <property type="molecule type" value="Genomic_DNA"/>
</dbReference>
<reference evidence="3" key="1">
    <citation type="journal article" date="2019" name="Int. J. Syst. Evol. Microbiol.">
        <title>The Global Catalogue of Microorganisms (GCM) 10K type strain sequencing project: providing services to taxonomists for standard genome sequencing and annotation.</title>
        <authorList>
            <consortium name="The Broad Institute Genomics Platform"/>
            <consortium name="The Broad Institute Genome Sequencing Center for Infectious Disease"/>
            <person name="Wu L."/>
            <person name="Ma J."/>
        </authorList>
    </citation>
    <scope>NUCLEOTIDE SEQUENCE [LARGE SCALE GENOMIC DNA]</scope>
    <source>
        <strain evidence="3">NBRC 104970</strain>
    </source>
</reference>
<dbReference type="InterPro" id="IPR022496">
    <property type="entry name" value="T6A_TsaB"/>
</dbReference>
<feature type="domain" description="Gcp-like" evidence="1">
    <location>
        <begin position="18"/>
        <end position="143"/>
    </location>
</feature>
<dbReference type="SUPFAM" id="SSF53067">
    <property type="entry name" value="Actin-like ATPase domain"/>
    <property type="match status" value="2"/>
</dbReference>